<proteinExistence type="predicted"/>
<gene>
    <name evidence="1" type="ORF">QG37_05289</name>
</gene>
<protein>
    <submittedName>
        <fullName evidence="1">Uncharacterized protein</fullName>
    </submittedName>
</protein>
<evidence type="ECO:0000313" key="1">
    <source>
        <dbReference type="EMBL" id="KND98052.1"/>
    </source>
</evidence>
<sequence length="78" mass="8791">MQVTVTTQCGTRFSKACDGLKNIERNAEKLFNLKFLVRPSYCAVLRETLVFVLLSVRVMAANFSCSYDEDILGPLINK</sequence>
<name>A0A0L0NV78_CANAR</name>
<dbReference type="AlphaFoldDB" id="A0A0L0NV78"/>
<dbReference type="Proteomes" id="UP000037122">
    <property type="component" value="Unassembled WGS sequence"/>
</dbReference>
<organism evidence="1 2">
    <name type="scientific">Candidozyma auris</name>
    <name type="common">Yeast</name>
    <name type="synonym">Candida auris</name>
    <dbReference type="NCBI Taxonomy" id="498019"/>
    <lineage>
        <taxon>Eukaryota</taxon>
        <taxon>Fungi</taxon>
        <taxon>Dikarya</taxon>
        <taxon>Ascomycota</taxon>
        <taxon>Saccharomycotina</taxon>
        <taxon>Pichiomycetes</taxon>
        <taxon>Metschnikowiaceae</taxon>
        <taxon>Candidozyma</taxon>
    </lineage>
</organism>
<evidence type="ECO:0000313" key="2">
    <source>
        <dbReference type="Proteomes" id="UP000037122"/>
    </source>
</evidence>
<dbReference type="EMBL" id="LGST01000037">
    <property type="protein sequence ID" value="KND98052.1"/>
    <property type="molecule type" value="Genomic_DNA"/>
</dbReference>
<accession>A0A0L0NV78</accession>
<dbReference type="VEuPathDB" id="FungiDB:QG37_05289"/>
<reference evidence="2" key="1">
    <citation type="journal article" date="2015" name="BMC Genomics">
        <title>Draft genome of a commonly misdiagnosed multidrug resistant pathogen Candida auris.</title>
        <authorList>
            <person name="Chatterjee S."/>
            <person name="Alampalli S.V."/>
            <person name="Nageshan R.K."/>
            <person name="Chettiar S.T."/>
            <person name="Joshi S."/>
            <person name="Tatu U.S."/>
        </authorList>
    </citation>
    <scope>NUCLEOTIDE SEQUENCE [LARGE SCALE GENOMIC DNA]</scope>
    <source>
        <strain evidence="2">6684</strain>
    </source>
</reference>
<comment type="caution">
    <text evidence="1">The sequence shown here is derived from an EMBL/GenBank/DDBJ whole genome shotgun (WGS) entry which is preliminary data.</text>
</comment>